<dbReference type="InterPro" id="IPR052514">
    <property type="entry name" value="SAM-dependent_MTase"/>
</dbReference>
<dbReference type="InterPro" id="IPR006342">
    <property type="entry name" value="FkbM_mtfrase"/>
</dbReference>
<reference evidence="3 4" key="1">
    <citation type="journal article" date="2007" name="Proc. Natl. Acad. Sci. U.S.A.">
        <title>The tiny eukaryote Ostreococcus provides genomic insights into the paradox of plankton speciation.</title>
        <authorList>
            <person name="Palenik B."/>
            <person name="Grimwood J."/>
            <person name="Aerts A."/>
            <person name="Rouze P."/>
            <person name="Salamov A."/>
            <person name="Putnam N."/>
            <person name="Dupont C."/>
            <person name="Jorgensen R."/>
            <person name="Derelle E."/>
            <person name="Rombauts S."/>
            <person name="Zhou K."/>
            <person name="Otillar R."/>
            <person name="Merchant S.S."/>
            <person name="Podell S."/>
            <person name="Gaasterland T."/>
            <person name="Napoli C."/>
            <person name="Gendler K."/>
            <person name="Manuell A."/>
            <person name="Tai V."/>
            <person name="Vallon O."/>
            <person name="Piganeau G."/>
            <person name="Jancek S."/>
            <person name="Heijde M."/>
            <person name="Jabbari K."/>
            <person name="Bowler C."/>
            <person name="Lohr M."/>
            <person name="Robbens S."/>
            <person name="Werner G."/>
            <person name="Dubchak I."/>
            <person name="Pazour G.J."/>
            <person name="Ren Q."/>
            <person name="Paulsen I."/>
            <person name="Delwiche C."/>
            <person name="Schmutz J."/>
            <person name="Rokhsar D."/>
            <person name="Van de Peer Y."/>
            <person name="Moreau H."/>
            <person name="Grigoriev I.V."/>
        </authorList>
    </citation>
    <scope>NUCLEOTIDE SEQUENCE [LARGE SCALE GENOMIC DNA]</scope>
    <source>
        <strain evidence="3 4">CCE9901</strain>
    </source>
</reference>
<dbReference type="GeneID" id="5006374"/>
<dbReference type="Pfam" id="PF05050">
    <property type="entry name" value="Methyltransf_21"/>
    <property type="match status" value="1"/>
</dbReference>
<dbReference type="PANTHER" id="PTHR34203">
    <property type="entry name" value="METHYLTRANSFERASE, FKBM FAMILY PROTEIN"/>
    <property type="match status" value="1"/>
</dbReference>
<sequence>MQSLQVSVRAKHTLLLSLFIIPTLLRRGVNYSVSASPEQEVVFTPRHTNISEITLNGVEDTHTLVKDKADVKTEVYGYVNLPIVLKREDTFEWLPVNGGELKIQQILRNLLASTPVEYKSNAISSVSRGRGATINIGAHECFFCVIFMLSGYRVYAVEPLPLCVSGIQETFSLYPRQFVRRVSLYNNYVSDVPIAIDTPINTCSGTFHTHAEGVGAGHKIVSSIALDDIPLNDDDVEILAIDTEGNELSVLSSGMRIFRTKTVKNVFFEYTAVWYRERTSFSLHRAIELMEEIIRLQGYKCYLLLDFVESISDTEELDIGARLERDWNAKTTDNQTDIYCTRCKHWLKVNPLHDASAKAQVTELCSTYS</sequence>
<keyword evidence="1" id="KW-0732">Signal</keyword>
<dbReference type="InterPro" id="IPR029063">
    <property type="entry name" value="SAM-dependent_MTases_sf"/>
</dbReference>
<evidence type="ECO:0000256" key="1">
    <source>
        <dbReference type="SAM" id="SignalP"/>
    </source>
</evidence>
<dbReference type="KEGG" id="olu:OSTLU_25786"/>
<proteinExistence type="predicted"/>
<dbReference type="Gene3D" id="3.40.50.150">
    <property type="entry name" value="Vaccinia Virus protein VP39"/>
    <property type="match status" value="1"/>
</dbReference>
<feature type="signal peptide" evidence="1">
    <location>
        <begin position="1"/>
        <end position="26"/>
    </location>
</feature>
<gene>
    <name evidence="3" type="ORF">OSTLU_25786</name>
</gene>
<dbReference type="AlphaFoldDB" id="A4SA91"/>
<accession>A4SA91</accession>
<feature type="chain" id="PRO_5002673153" description="Methyltransferase FkbM domain-containing protein" evidence="1">
    <location>
        <begin position="27"/>
        <end position="369"/>
    </location>
</feature>
<dbReference type="Gramene" id="ABP00660">
    <property type="protein sequence ID" value="ABP00660"/>
    <property type="gene ID" value="OSTLU_25786"/>
</dbReference>
<evidence type="ECO:0000259" key="2">
    <source>
        <dbReference type="Pfam" id="PF05050"/>
    </source>
</evidence>
<dbReference type="PANTHER" id="PTHR34203:SF15">
    <property type="entry name" value="SLL1173 PROTEIN"/>
    <property type="match status" value="1"/>
</dbReference>
<dbReference type="SUPFAM" id="SSF53335">
    <property type="entry name" value="S-adenosyl-L-methionine-dependent methyltransferases"/>
    <property type="match status" value="1"/>
</dbReference>
<dbReference type="OrthoDB" id="10036559at2759"/>
<feature type="domain" description="Methyltransferase FkbM" evidence="2">
    <location>
        <begin position="136"/>
        <end position="300"/>
    </location>
</feature>
<dbReference type="Proteomes" id="UP000001568">
    <property type="component" value="Chromosome 18"/>
</dbReference>
<dbReference type="NCBIfam" id="TIGR01444">
    <property type="entry name" value="fkbM_fam"/>
    <property type="match status" value="1"/>
</dbReference>
<dbReference type="HOGENOM" id="CLU_750971_0_0_1"/>
<dbReference type="EMBL" id="CP000598">
    <property type="protein sequence ID" value="ABP00660.1"/>
    <property type="molecule type" value="Genomic_DNA"/>
</dbReference>
<keyword evidence="4" id="KW-1185">Reference proteome</keyword>
<evidence type="ECO:0000313" key="4">
    <source>
        <dbReference type="Proteomes" id="UP000001568"/>
    </source>
</evidence>
<evidence type="ECO:0000313" key="3">
    <source>
        <dbReference type="EMBL" id="ABP00660.1"/>
    </source>
</evidence>
<protein>
    <recommendedName>
        <fullName evidence="2">Methyltransferase FkbM domain-containing protein</fullName>
    </recommendedName>
</protein>
<dbReference type="RefSeq" id="XP_001422343.1">
    <property type="nucleotide sequence ID" value="XM_001422306.1"/>
</dbReference>
<organism evidence="3 4">
    <name type="scientific">Ostreococcus lucimarinus (strain CCE9901)</name>
    <dbReference type="NCBI Taxonomy" id="436017"/>
    <lineage>
        <taxon>Eukaryota</taxon>
        <taxon>Viridiplantae</taxon>
        <taxon>Chlorophyta</taxon>
        <taxon>Mamiellophyceae</taxon>
        <taxon>Mamiellales</taxon>
        <taxon>Bathycoccaceae</taxon>
        <taxon>Ostreococcus</taxon>
    </lineage>
</organism>
<name>A4SA91_OSTLU</name>